<keyword evidence="3 7" id="KW-0479">Metal-binding</keyword>
<dbReference type="GO" id="GO:0008270">
    <property type="term" value="F:zinc ion binding"/>
    <property type="evidence" value="ECO:0007669"/>
    <property type="project" value="InterPro"/>
</dbReference>
<evidence type="ECO:0000256" key="6">
    <source>
        <dbReference type="PIRSR" id="PIRSR006019-1"/>
    </source>
</evidence>
<dbReference type="PANTHER" id="PTHR11086:SF18">
    <property type="entry name" value="DEOXYCYTIDYLATE DEAMINASE"/>
    <property type="match status" value="1"/>
</dbReference>
<dbReference type="AlphaFoldDB" id="A0A2M7VE62"/>
<comment type="similarity">
    <text evidence="2">Belongs to the cytidine and deoxycytidylate deaminase family.</text>
</comment>
<dbReference type="InterPro" id="IPR015517">
    <property type="entry name" value="dCMP_deaminase-rel"/>
</dbReference>
<dbReference type="GO" id="GO:0004132">
    <property type="term" value="F:dCMP deaminase activity"/>
    <property type="evidence" value="ECO:0007669"/>
    <property type="project" value="InterPro"/>
</dbReference>
<dbReference type="InterPro" id="IPR016473">
    <property type="entry name" value="dCMP_deaminase"/>
</dbReference>
<feature type="binding site" evidence="7">
    <location>
        <position position="119"/>
    </location>
    <ligand>
        <name>Zn(2+)</name>
        <dbReference type="ChEBI" id="CHEBI:29105"/>
        <note>catalytic</note>
    </ligand>
</feature>
<dbReference type="InterPro" id="IPR002125">
    <property type="entry name" value="CMP_dCMP_dom"/>
</dbReference>
<comment type="caution">
    <text evidence="9">The sequence shown here is derived from an EMBL/GenBank/DDBJ whole genome shotgun (WGS) entry which is preliminary data.</text>
</comment>
<dbReference type="GO" id="GO:0005737">
    <property type="term" value="C:cytoplasm"/>
    <property type="evidence" value="ECO:0007669"/>
    <property type="project" value="TreeGrafter"/>
</dbReference>
<keyword evidence="5 7" id="KW-0862">Zinc</keyword>
<evidence type="ECO:0000256" key="3">
    <source>
        <dbReference type="ARBA" id="ARBA00022723"/>
    </source>
</evidence>
<evidence type="ECO:0000313" key="9">
    <source>
        <dbReference type="EMBL" id="PIZ98730.1"/>
    </source>
</evidence>
<evidence type="ECO:0000256" key="1">
    <source>
        <dbReference type="ARBA" id="ARBA00001947"/>
    </source>
</evidence>
<keyword evidence="9" id="KW-0132">Cell division</keyword>
<feature type="active site" description="Proton donor" evidence="6">
    <location>
        <position position="90"/>
    </location>
</feature>
<accession>A0A2M7VE62</accession>
<feature type="binding site" evidence="7">
    <location>
        <position position="116"/>
    </location>
    <ligand>
        <name>Zn(2+)</name>
        <dbReference type="ChEBI" id="CHEBI:29105"/>
        <note>catalytic</note>
    </ligand>
</feature>
<dbReference type="SUPFAM" id="SSF53927">
    <property type="entry name" value="Cytidine deaminase-like"/>
    <property type="match status" value="1"/>
</dbReference>
<dbReference type="InterPro" id="IPR016192">
    <property type="entry name" value="APOBEC/CMP_deaminase_Zn-bd"/>
</dbReference>
<dbReference type="EMBL" id="PFPO01000071">
    <property type="protein sequence ID" value="PIZ98730.1"/>
    <property type="molecule type" value="Genomic_DNA"/>
</dbReference>
<dbReference type="GO" id="GO:0051301">
    <property type="term" value="P:cell division"/>
    <property type="evidence" value="ECO:0007669"/>
    <property type="project" value="UniProtKB-KW"/>
</dbReference>
<dbReference type="PROSITE" id="PS00903">
    <property type="entry name" value="CYT_DCMP_DEAMINASES_1"/>
    <property type="match status" value="1"/>
</dbReference>
<protein>
    <submittedName>
        <fullName evidence="9">Cell division protein DedD</fullName>
    </submittedName>
</protein>
<keyword evidence="9" id="KW-0131">Cell cycle</keyword>
<dbReference type="CDD" id="cd01286">
    <property type="entry name" value="deoxycytidylate_deaminase"/>
    <property type="match status" value="1"/>
</dbReference>
<evidence type="ECO:0000256" key="5">
    <source>
        <dbReference type="ARBA" id="ARBA00022833"/>
    </source>
</evidence>
<evidence type="ECO:0000313" key="10">
    <source>
        <dbReference type="Proteomes" id="UP000230405"/>
    </source>
</evidence>
<proteinExistence type="inferred from homology"/>
<dbReference type="Proteomes" id="UP000230405">
    <property type="component" value="Unassembled WGS sequence"/>
</dbReference>
<feature type="binding site" evidence="7">
    <location>
        <position position="88"/>
    </location>
    <ligand>
        <name>Zn(2+)</name>
        <dbReference type="ChEBI" id="CHEBI:29105"/>
        <note>catalytic</note>
    </ligand>
</feature>
<dbReference type="InterPro" id="IPR035105">
    <property type="entry name" value="Deoxycytidylate_deaminase_dom"/>
</dbReference>
<evidence type="ECO:0000259" key="8">
    <source>
        <dbReference type="PROSITE" id="PS51747"/>
    </source>
</evidence>
<dbReference type="InterPro" id="IPR016193">
    <property type="entry name" value="Cytidine_deaminase-like"/>
</dbReference>
<comment type="cofactor">
    <cofactor evidence="1 7">
        <name>Zn(2+)</name>
        <dbReference type="ChEBI" id="CHEBI:29105"/>
    </cofactor>
</comment>
<dbReference type="PANTHER" id="PTHR11086">
    <property type="entry name" value="DEOXYCYTIDYLATE DEAMINASE-RELATED"/>
    <property type="match status" value="1"/>
</dbReference>
<sequence length="165" mass="18495">MDQGEKYQRPGWDEYFIKIMEVVGLRGTCNRGRAGCVIVKNNHILTTGYVGAPPKFSDCDEVGHLMIKATSEMDYDGELHDHCVRTIHAEQNAIVQAARLGLAIEGATAYVKFEPCPVCARMLIAAGIVRVVCQRRYQTGEYTRQMLKEAGVQLDVLIDEVQQYE</sequence>
<dbReference type="PROSITE" id="PS51747">
    <property type="entry name" value="CYT_DCMP_DEAMINASES_2"/>
    <property type="match status" value="1"/>
</dbReference>
<evidence type="ECO:0000256" key="4">
    <source>
        <dbReference type="ARBA" id="ARBA00022801"/>
    </source>
</evidence>
<reference evidence="10" key="1">
    <citation type="submission" date="2017-09" db="EMBL/GenBank/DDBJ databases">
        <title>Depth-based differentiation of microbial function through sediment-hosted aquifers and enrichment of novel symbionts in the deep terrestrial subsurface.</title>
        <authorList>
            <person name="Probst A.J."/>
            <person name="Ladd B."/>
            <person name="Jarett J.K."/>
            <person name="Geller-Mcgrath D.E."/>
            <person name="Sieber C.M.K."/>
            <person name="Emerson J.B."/>
            <person name="Anantharaman K."/>
            <person name="Thomas B.C."/>
            <person name="Malmstrom R."/>
            <person name="Stieglmeier M."/>
            <person name="Klingl A."/>
            <person name="Woyke T."/>
            <person name="Ryan C.M."/>
            <person name="Banfield J.F."/>
        </authorList>
    </citation>
    <scope>NUCLEOTIDE SEQUENCE [LARGE SCALE GENOMIC DNA]</scope>
</reference>
<dbReference type="GO" id="GO:0006220">
    <property type="term" value="P:pyrimidine nucleotide metabolic process"/>
    <property type="evidence" value="ECO:0007669"/>
    <property type="project" value="InterPro"/>
</dbReference>
<name>A0A2M7VE62_9BACT</name>
<dbReference type="Gene3D" id="3.40.140.10">
    <property type="entry name" value="Cytidine Deaminase, domain 2"/>
    <property type="match status" value="1"/>
</dbReference>
<evidence type="ECO:0000256" key="2">
    <source>
        <dbReference type="ARBA" id="ARBA00006576"/>
    </source>
</evidence>
<keyword evidence="4" id="KW-0378">Hydrolase</keyword>
<dbReference type="Pfam" id="PF00383">
    <property type="entry name" value="dCMP_cyt_deam_1"/>
    <property type="match status" value="1"/>
</dbReference>
<evidence type="ECO:0000256" key="7">
    <source>
        <dbReference type="PIRSR" id="PIRSR006019-2"/>
    </source>
</evidence>
<gene>
    <name evidence="9" type="ORF">COX77_03645</name>
</gene>
<feature type="domain" description="CMP/dCMP-type deaminase" evidence="8">
    <location>
        <begin position="11"/>
        <end position="154"/>
    </location>
</feature>
<organism evidence="9 10">
    <name type="scientific">Candidatus Komeilibacteria bacterium CG_4_10_14_0_2_um_filter_37_10</name>
    <dbReference type="NCBI Taxonomy" id="1974470"/>
    <lineage>
        <taxon>Bacteria</taxon>
        <taxon>Candidatus Komeiliibacteriota</taxon>
    </lineage>
</organism>
<dbReference type="PIRSF" id="PIRSF006019">
    <property type="entry name" value="dCMP_deaminase"/>
    <property type="match status" value="1"/>
</dbReference>